<dbReference type="PROSITE" id="PS50043">
    <property type="entry name" value="HTH_LUXR_2"/>
    <property type="match status" value="1"/>
</dbReference>
<dbReference type="OrthoDB" id="561214at2"/>
<dbReference type="InterPro" id="IPR000792">
    <property type="entry name" value="Tscrpt_reg_LuxR_C"/>
</dbReference>
<keyword evidence="3" id="KW-0804">Transcription</keyword>
<dbReference type="Gene3D" id="1.10.10.10">
    <property type="entry name" value="Winged helix-like DNA-binding domain superfamily/Winged helix DNA-binding domain"/>
    <property type="match status" value="1"/>
</dbReference>
<dbReference type="PANTHER" id="PTHR44688">
    <property type="entry name" value="DNA-BINDING TRANSCRIPTIONAL ACTIVATOR DEVR_DOSR"/>
    <property type="match status" value="1"/>
</dbReference>
<dbReference type="RefSeq" id="WP_006711630.1">
    <property type="nucleotide sequence ID" value="NZ_AFWF01000089.1"/>
</dbReference>
<accession>F9S0L8</accession>
<dbReference type="PRINTS" id="PR00038">
    <property type="entry name" value="HTHLUXR"/>
</dbReference>
<evidence type="ECO:0000256" key="1">
    <source>
        <dbReference type="ARBA" id="ARBA00023015"/>
    </source>
</evidence>
<evidence type="ECO:0000256" key="2">
    <source>
        <dbReference type="ARBA" id="ARBA00023125"/>
    </source>
</evidence>
<dbReference type="GO" id="GO:0003677">
    <property type="term" value="F:DNA binding"/>
    <property type="evidence" value="ECO:0007669"/>
    <property type="project" value="UniProtKB-KW"/>
</dbReference>
<dbReference type="InterPro" id="IPR016032">
    <property type="entry name" value="Sig_transdc_resp-reg_C-effctor"/>
</dbReference>
<name>F9S0L8_9VIBR</name>
<dbReference type="InterPro" id="IPR036388">
    <property type="entry name" value="WH-like_DNA-bd_sf"/>
</dbReference>
<dbReference type="SUPFAM" id="SSF46894">
    <property type="entry name" value="C-terminal effector domain of the bipartite response regulators"/>
    <property type="match status" value="1"/>
</dbReference>
<protein>
    <recommendedName>
        <fullName evidence="4">HTH luxR-type domain-containing protein</fullName>
    </recommendedName>
</protein>
<evidence type="ECO:0000259" key="4">
    <source>
        <dbReference type="PROSITE" id="PS50043"/>
    </source>
</evidence>
<keyword evidence="6" id="KW-1185">Reference proteome</keyword>
<dbReference type="Gene3D" id="3.40.50.2300">
    <property type="match status" value="1"/>
</dbReference>
<keyword evidence="1" id="KW-0805">Transcription regulation</keyword>
<dbReference type="SMART" id="SM00421">
    <property type="entry name" value="HTH_LUXR"/>
    <property type="match status" value="1"/>
</dbReference>
<organism evidence="5 6">
    <name type="scientific">Vibrio ichthyoenteri ATCC 700023</name>
    <dbReference type="NCBI Taxonomy" id="870968"/>
    <lineage>
        <taxon>Bacteria</taxon>
        <taxon>Pseudomonadati</taxon>
        <taxon>Pseudomonadota</taxon>
        <taxon>Gammaproteobacteria</taxon>
        <taxon>Vibrionales</taxon>
        <taxon>Vibrionaceae</taxon>
        <taxon>Vibrio</taxon>
    </lineage>
</organism>
<feature type="domain" description="HTH luxR-type" evidence="4">
    <location>
        <begin position="143"/>
        <end position="208"/>
    </location>
</feature>
<comment type="caution">
    <text evidence="5">The sequence shown here is derived from an EMBL/GenBank/DDBJ whole genome shotgun (WGS) entry which is preliminary data.</text>
</comment>
<keyword evidence="2" id="KW-0238">DNA-binding</keyword>
<dbReference type="AlphaFoldDB" id="F9S0L8"/>
<evidence type="ECO:0000256" key="3">
    <source>
        <dbReference type="ARBA" id="ARBA00023163"/>
    </source>
</evidence>
<dbReference type="PROSITE" id="PS00622">
    <property type="entry name" value="HTH_LUXR_1"/>
    <property type="match status" value="1"/>
</dbReference>
<dbReference type="Pfam" id="PF00196">
    <property type="entry name" value="GerE"/>
    <property type="match status" value="1"/>
</dbReference>
<sequence length="212" mass="24448">MTKKHVVILSDKNLHAGLMERQLYEELDVSVSTIPHSQFTAAGSEQITDLALLDFTQIKPLVQSNQLPNFDLLGIDVLVHNTPKVELDHPFLYWHSLKGILVNTSPIQHLHQSVGYILNGGLWLPRKCLEKLVQIKRDPSLIRCDMYNTLTNRERQVLDHLAAGQSNKQIAKQLYLSESTIKSHIYRVYKKLDIHKRKDAMRMTKVIDNYQM</sequence>
<dbReference type="PANTHER" id="PTHR44688:SF16">
    <property type="entry name" value="DNA-BINDING TRANSCRIPTIONAL ACTIVATOR DEVR_DOSR"/>
    <property type="match status" value="1"/>
</dbReference>
<dbReference type="Proteomes" id="UP000004605">
    <property type="component" value="Unassembled WGS sequence"/>
</dbReference>
<evidence type="ECO:0000313" key="6">
    <source>
        <dbReference type="Proteomes" id="UP000004605"/>
    </source>
</evidence>
<dbReference type="CDD" id="cd06170">
    <property type="entry name" value="LuxR_C_like"/>
    <property type="match status" value="1"/>
</dbReference>
<proteinExistence type="predicted"/>
<dbReference type="EMBL" id="AFWF01000089">
    <property type="protein sequence ID" value="EGU43160.1"/>
    <property type="molecule type" value="Genomic_DNA"/>
</dbReference>
<evidence type="ECO:0000313" key="5">
    <source>
        <dbReference type="EMBL" id="EGU43160.1"/>
    </source>
</evidence>
<dbReference type="GO" id="GO:0006355">
    <property type="term" value="P:regulation of DNA-templated transcription"/>
    <property type="evidence" value="ECO:0007669"/>
    <property type="project" value="InterPro"/>
</dbReference>
<reference evidence="5 6" key="1">
    <citation type="journal article" date="2012" name="Int. J. Syst. Evol. Microbiol.">
        <title>Vibrio caribbeanicus sp. nov., isolated from the marine sponge Scleritoderma cyanea.</title>
        <authorList>
            <person name="Hoffmann M."/>
            <person name="Monday S.R."/>
            <person name="Allard M.W."/>
            <person name="Strain E.A."/>
            <person name="Whittaker P."/>
            <person name="Naum M."/>
            <person name="McCarthy P.J."/>
            <person name="Lopez J.V."/>
            <person name="Fischer M."/>
            <person name="Brown E.W."/>
        </authorList>
    </citation>
    <scope>NUCLEOTIDE SEQUENCE [LARGE SCALE GENOMIC DNA]</scope>
    <source>
        <strain evidence="5 6">ATCC 700023</strain>
    </source>
</reference>
<gene>
    <name evidence="5" type="ORF">VII00023_18369</name>
</gene>